<dbReference type="EMBL" id="CP000384">
    <property type="protein sequence ID" value="ABG07562.1"/>
    <property type="molecule type" value="Genomic_DNA"/>
</dbReference>
<accession>A0A5Q5BH80</accession>
<protein>
    <submittedName>
        <fullName evidence="2">Heavy metal transport/detoxification protein</fullName>
    </submittedName>
</protein>
<organism evidence="2">
    <name type="scientific">Mycobacterium sp. (strain MCS)</name>
    <dbReference type="NCBI Taxonomy" id="164756"/>
    <lineage>
        <taxon>Bacteria</taxon>
        <taxon>Bacillati</taxon>
        <taxon>Actinomycetota</taxon>
        <taxon>Actinomycetes</taxon>
        <taxon>Mycobacteriales</taxon>
        <taxon>Mycobacteriaceae</taxon>
        <taxon>Mycobacterium</taxon>
    </lineage>
</organism>
<name>A0A5Q5BH80_MYCSS</name>
<dbReference type="Pfam" id="PF00403">
    <property type="entry name" value="HMA"/>
    <property type="match status" value="1"/>
</dbReference>
<dbReference type="GO" id="GO:0046872">
    <property type="term" value="F:metal ion binding"/>
    <property type="evidence" value="ECO:0007669"/>
    <property type="project" value="InterPro"/>
</dbReference>
<dbReference type="InterPro" id="IPR036163">
    <property type="entry name" value="HMA_dom_sf"/>
</dbReference>
<dbReference type="InterPro" id="IPR006121">
    <property type="entry name" value="HMA_dom"/>
</dbReference>
<proteinExistence type="predicted"/>
<dbReference type="CDD" id="cd00371">
    <property type="entry name" value="HMA"/>
    <property type="match status" value="1"/>
</dbReference>
<dbReference type="PROSITE" id="PS50846">
    <property type="entry name" value="HMA_2"/>
    <property type="match status" value="1"/>
</dbReference>
<dbReference type="PRINTS" id="PR00946">
    <property type="entry name" value="HGSCAVENGER"/>
</dbReference>
<dbReference type="InterPro" id="IPR001802">
    <property type="entry name" value="MerP/CopZ"/>
</dbReference>
<dbReference type="Gene3D" id="3.30.70.100">
    <property type="match status" value="1"/>
</dbReference>
<gene>
    <name evidence="2" type="ordered locus">Mmcs_1450</name>
</gene>
<dbReference type="SUPFAM" id="SSF55008">
    <property type="entry name" value="HMA, heavy metal-associated domain"/>
    <property type="match status" value="1"/>
</dbReference>
<evidence type="ECO:0000259" key="1">
    <source>
        <dbReference type="PROSITE" id="PS50846"/>
    </source>
</evidence>
<dbReference type="AlphaFoldDB" id="A0A5Q5BH80"/>
<feature type="domain" description="HMA" evidence="1">
    <location>
        <begin position="45"/>
        <end position="110"/>
    </location>
</feature>
<dbReference type="KEGG" id="mmc:Mmcs_1450"/>
<sequence precursor="true">MWQPRQFADRPLGSSRLLARYPLGVYLDRVGIPGTGIDERSLRMSTSTYTVTGMTCGHCEMSVREEVSDVDGVQNVEVSAQTGTLIVTASDAIDDAKILHAVEEAGYSAVPVS</sequence>
<evidence type="ECO:0000313" key="2">
    <source>
        <dbReference type="EMBL" id="ABG07562.1"/>
    </source>
</evidence>
<reference evidence="2" key="1">
    <citation type="submission" date="2006-06" db="EMBL/GenBank/DDBJ databases">
        <title>Complete sequence of chromosome of Mycobacterium sp. MCS.</title>
        <authorList>
            <consortium name="US DOE Joint Genome Institute"/>
            <person name="Copeland A."/>
            <person name="Lucas S."/>
            <person name="Lapidus A."/>
            <person name="Barry K."/>
            <person name="Detter J.C."/>
            <person name="Glavina del Rio T."/>
            <person name="Hammon N."/>
            <person name="Israni S."/>
            <person name="Dalin E."/>
            <person name="Tice H."/>
            <person name="Pitluck S."/>
            <person name="Martinez M."/>
            <person name="Schmutz J."/>
            <person name="Larimer F."/>
            <person name="Land M."/>
            <person name="Hauser L."/>
            <person name="Kyrpides N."/>
            <person name="Kim E."/>
            <person name="Miller C.D."/>
            <person name="Hughes J.E."/>
            <person name="Anderson A.J."/>
            <person name="Sims R.C."/>
            <person name="Richardson P."/>
        </authorList>
    </citation>
    <scope>NUCLEOTIDE SEQUENCE [LARGE SCALE GENOMIC DNA]</scope>
    <source>
        <strain evidence="2">MCS</strain>
    </source>
</reference>